<feature type="domain" description="SERTA" evidence="2">
    <location>
        <begin position="179"/>
        <end position="226"/>
    </location>
</feature>
<protein>
    <recommendedName>
        <fullName evidence="2">SERTA domain-containing protein</fullName>
    </recommendedName>
</protein>
<evidence type="ECO:0000313" key="3">
    <source>
        <dbReference type="EMBL" id="CAH1111272.1"/>
    </source>
</evidence>
<dbReference type="AlphaFoldDB" id="A0A9P0D6S2"/>
<dbReference type="PROSITE" id="PS51053">
    <property type="entry name" value="SERTA"/>
    <property type="match status" value="1"/>
</dbReference>
<feature type="compositionally biased region" description="Low complexity" evidence="1">
    <location>
        <begin position="23"/>
        <end position="34"/>
    </location>
</feature>
<evidence type="ECO:0000256" key="1">
    <source>
        <dbReference type="SAM" id="MobiDB-lite"/>
    </source>
</evidence>
<keyword evidence="4" id="KW-1185">Reference proteome</keyword>
<organism evidence="3 4">
    <name type="scientific">Psylliodes chrysocephalus</name>
    <dbReference type="NCBI Taxonomy" id="3402493"/>
    <lineage>
        <taxon>Eukaryota</taxon>
        <taxon>Metazoa</taxon>
        <taxon>Ecdysozoa</taxon>
        <taxon>Arthropoda</taxon>
        <taxon>Hexapoda</taxon>
        <taxon>Insecta</taxon>
        <taxon>Pterygota</taxon>
        <taxon>Neoptera</taxon>
        <taxon>Endopterygota</taxon>
        <taxon>Coleoptera</taxon>
        <taxon>Polyphaga</taxon>
        <taxon>Cucujiformia</taxon>
        <taxon>Chrysomeloidea</taxon>
        <taxon>Chrysomelidae</taxon>
        <taxon>Galerucinae</taxon>
        <taxon>Alticini</taxon>
        <taxon>Psylliodes</taxon>
    </lineage>
</organism>
<gene>
    <name evidence="3" type="ORF">PSYICH_LOCUS11150</name>
</gene>
<reference evidence="3" key="1">
    <citation type="submission" date="2022-01" db="EMBL/GenBank/DDBJ databases">
        <authorList>
            <person name="King R."/>
        </authorList>
    </citation>
    <scope>NUCLEOTIDE SEQUENCE</scope>
</reference>
<evidence type="ECO:0000259" key="2">
    <source>
        <dbReference type="PROSITE" id="PS51053"/>
    </source>
</evidence>
<feature type="region of interest" description="Disordered" evidence="1">
    <location>
        <begin position="255"/>
        <end position="282"/>
    </location>
</feature>
<proteinExistence type="predicted"/>
<feature type="compositionally biased region" description="Low complexity" evidence="1">
    <location>
        <begin position="1"/>
        <end position="10"/>
    </location>
</feature>
<feature type="compositionally biased region" description="Pro residues" evidence="1">
    <location>
        <begin position="227"/>
        <end position="239"/>
    </location>
</feature>
<feature type="region of interest" description="Disordered" evidence="1">
    <location>
        <begin position="1"/>
        <end position="38"/>
    </location>
</feature>
<dbReference type="InterPro" id="IPR052262">
    <property type="entry name" value="E2F-SERTA_domain_protein"/>
</dbReference>
<dbReference type="PANTHER" id="PTHR16277">
    <property type="entry name" value="CELL DIVISION CYCLE ASSOCIATED PROTEIN 4/SERTA DOMAIN-CONTAINING PROTEIN 2"/>
    <property type="match status" value="1"/>
</dbReference>
<dbReference type="EMBL" id="OV651817">
    <property type="protein sequence ID" value="CAH1111272.1"/>
    <property type="molecule type" value="Genomic_DNA"/>
</dbReference>
<dbReference type="Pfam" id="PF06031">
    <property type="entry name" value="SERTA"/>
    <property type="match status" value="1"/>
</dbReference>
<name>A0A9P0D6S2_9CUCU</name>
<dbReference type="OrthoDB" id="8735401at2759"/>
<dbReference type="PANTHER" id="PTHR16277:SF7">
    <property type="entry name" value="RE12330P"/>
    <property type="match status" value="1"/>
</dbReference>
<accession>A0A9P0D6S2</accession>
<dbReference type="InterPro" id="IPR009263">
    <property type="entry name" value="SERTA_dom"/>
</dbReference>
<dbReference type="Proteomes" id="UP001153636">
    <property type="component" value="Chromosome 5"/>
</dbReference>
<feature type="region of interest" description="Disordered" evidence="1">
    <location>
        <begin position="221"/>
        <end position="240"/>
    </location>
</feature>
<evidence type="ECO:0000313" key="4">
    <source>
        <dbReference type="Proteomes" id="UP001153636"/>
    </source>
</evidence>
<sequence length="341" mass="37453">MMGVQATTGQAAGGGGCKRKLEAATAPSDSSTPAKTGRWEADDCIARLQAVAVPAADAWRTPTPSLAASLLTTTGSSGTAGTNGGVTTLDDDFDDEEFDDELSDDEKCGGGVPEPARFTPHQYSRFQTQTDYWQYYQPPQQQTIRCEENGKSYLELGASPPARTRCCDGRTRWCHVPCYRQRRLAVLNLSMCKLARYRQCSDPSLRRSVLICNTLRRLEREMESEPPEPSYPASLPPLSPITVQETNYEQSLRDMNCSGRATPFPSNPPDNDSGLGDDESTRPINWGSVLSLTSQTDLESLNNNELYAELGLSSSENSEWKESVRTENEWDGFMHVLVGGT</sequence>
<dbReference type="GO" id="GO:0005634">
    <property type="term" value="C:nucleus"/>
    <property type="evidence" value="ECO:0007669"/>
    <property type="project" value="TreeGrafter"/>
</dbReference>